<organism evidence="2">
    <name type="scientific">viral metagenome</name>
    <dbReference type="NCBI Taxonomy" id="1070528"/>
    <lineage>
        <taxon>unclassified sequences</taxon>
        <taxon>metagenomes</taxon>
        <taxon>organismal metagenomes</taxon>
    </lineage>
</organism>
<dbReference type="EMBL" id="MN740650">
    <property type="protein sequence ID" value="QHS79717.1"/>
    <property type="molecule type" value="Genomic_DNA"/>
</dbReference>
<accession>A0A6C0AIS5</accession>
<protein>
    <recommendedName>
        <fullName evidence="1">Pyrrolo-quinoline quinone repeat domain-containing protein</fullName>
    </recommendedName>
</protein>
<evidence type="ECO:0000259" key="1">
    <source>
        <dbReference type="Pfam" id="PF13360"/>
    </source>
</evidence>
<dbReference type="Gene3D" id="2.120.10.30">
    <property type="entry name" value="TolB, C-terminal domain"/>
    <property type="match status" value="1"/>
</dbReference>
<evidence type="ECO:0000313" key="2">
    <source>
        <dbReference type="EMBL" id="QHS79717.1"/>
    </source>
</evidence>
<dbReference type="AlphaFoldDB" id="A0A6C0AIS5"/>
<reference evidence="2" key="1">
    <citation type="journal article" date="2020" name="Nature">
        <title>Giant virus diversity and host interactions through global metagenomics.</title>
        <authorList>
            <person name="Schulz F."/>
            <person name="Roux S."/>
            <person name="Paez-Espino D."/>
            <person name="Jungbluth S."/>
            <person name="Walsh D.A."/>
            <person name="Denef V.J."/>
            <person name="McMahon K.D."/>
            <person name="Konstantinidis K.T."/>
            <person name="Eloe-Fadrosh E.A."/>
            <person name="Kyrpides N.C."/>
            <person name="Woyke T."/>
        </authorList>
    </citation>
    <scope>NUCLEOTIDE SEQUENCE</scope>
    <source>
        <strain evidence="2">GVMAG-S-1035303-20</strain>
    </source>
</reference>
<proteinExistence type="predicted"/>
<dbReference type="InterPro" id="IPR002372">
    <property type="entry name" value="PQQ_rpt_dom"/>
</dbReference>
<dbReference type="SUPFAM" id="SSF50998">
    <property type="entry name" value="Quinoprotein alcohol dehydrogenase-like"/>
    <property type="match status" value="1"/>
</dbReference>
<dbReference type="InterPro" id="IPR011047">
    <property type="entry name" value="Quinoprotein_ADH-like_sf"/>
</dbReference>
<dbReference type="SUPFAM" id="SSF63825">
    <property type="entry name" value="YWTD domain"/>
    <property type="match status" value="1"/>
</dbReference>
<dbReference type="InterPro" id="IPR015943">
    <property type="entry name" value="WD40/YVTN_repeat-like_dom_sf"/>
</dbReference>
<sequence length="805" mass="87402">MSFISNVTAYSYTDKISAITVATSPYNNTGQYYNVLYIGTSNGKLYSFTDSSSVIYPIFQIVPSTGVLTGEITGLAIDPMGKYLFVNAPYDNHCFRFSVASIPLAPATPNQTYTIPVDRDIYTYGDNTGGITVDSQGVVYIVTGRGSSISTIERYGNSFINLLFKNEGPSLNFRGITLSPNEQVIYSVDSQFGSIYYYNFLNYQPTFDILNSSGVTSSMQNITSLRNNIYYTQTDGIYVKNTYVGSVSHIIGTDSSNNITTTDPLKITISGTNTVAVDSGGSVYLSSTSYNGNSILYKTTFYLSPRSNYQAPVPRQQQPILQPYPTTSCKRIVEPFNARTRFGWGLTNTRNRPILDVVKYPLCCPPPIVNCPVTPFYCPPTPVIPTPPLLIQPVYPLTVTTRQYTDIAHATGYRPSIIVPATTLLSTSLTFTAGYSSTQPALGALGEIYSLEDSGRLTKIYKQKVVSSKTFGTQTSGASPVISMKGAVTVATNNGILYRLNSDMATLQGYPINLGKQVFGTPANITNNAFDYIVAAYGNSLTAFNADNATAVWTSTTQTPGESFRTSVTTDGINVFVGSDNKKIYCYTAETGTLNWTCSLSHSTQTLSYPYTPYATLGYIGVTYKDDSNIFIVSNTTVRVTANDFTVRLPGGLKVSSPPVLSTDPAGNLWAHVLTMSGNIQKLYGIGGIFNAARVDFPYKYIWSNASGEEIPSSYTIPVLDSSGYIYAPSTHGVLNQYYAYLATASAGQEVTQSYVSQLVLNGTITAPNPPIQVSRTPLITSQNTMYVIATNDGTTTNYLYTISS</sequence>
<dbReference type="Pfam" id="PF13360">
    <property type="entry name" value="PQQ_2"/>
    <property type="match status" value="1"/>
</dbReference>
<feature type="domain" description="Pyrrolo-quinoline quinone repeat" evidence="1">
    <location>
        <begin position="539"/>
        <end position="605"/>
    </location>
</feature>
<dbReference type="Gene3D" id="2.130.10.10">
    <property type="entry name" value="YVTN repeat-like/Quinoprotein amine dehydrogenase"/>
    <property type="match status" value="1"/>
</dbReference>
<dbReference type="InterPro" id="IPR011042">
    <property type="entry name" value="6-blade_b-propeller_TolB-like"/>
</dbReference>
<name>A0A6C0AIS5_9ZZZZ</name>